<evidence type="ECO:0000313" key="4">
    <source>
        <dbReference type="Proteomes" id="UP000005824"/>
    </source>
</evidence>
<dbReference type="Gene3D" id="2.60.120.560">
    <property type="entry name" value="Exo-inulinase, domain 1"/>
    <property type="match status" value="1"/>
</dbReference>
<accession>B4DBN9</accession>
<evidence type="ECO:0000313" key="3">
    <source>
        <dbReference type="EMBL" id="EDY16141.1"/>
    </source>
</evidence>
<gene>
    <name evidence="3" type="ORF">CfE428DRAFT_6330</name>
</gene>
<comment type="caution">
    <text evidence="3">The sequence shown here is derived from an EMBL/GenBank/DDBJ whole genome shotgun (WGS) entry which is preliminary data.</text>
</comment>
<evidence type="ECO:0000259" key="2">
    <source>
        <dbReference type="Pfam" id="PF06439"/>
    </source>
</evidence>
<dbReference type="EMBL" id="ABVL01000039">
    <property type="protein sequence ID" value="EDY16141.1"/>
    <property type="molecule type" value="Genomic_DNA"/>
</dbReference>
<dbReference type="AlphaFoldDB" id="B4DBN9"/>
<proteinExistence type="predicted"/>
<dbReference type="InParanoid" id="B4DBN9"/>
<dbReference type="Proteomes" id="UP000005824">
    <property type="component" value="Unassembled WGS sequence"/>
</dbReference>
<feature type="chain" id="PRO_5002803404" description="3-keto-alpha-glucoside-1,2-lyase/3-keto-2-hydroxy-glucal hydratase domain-containing protein" evidence="1">
    <location>
        <begin position="19"/>
        <end position="238"/>
    </location>
</feature>
<evidence type="ECO:0000256" key="1">
    <source>
        <dbReference type="SAM" id="SignalP"/>
    </source>
</evidence>
<dbReference type="Pfam" id="PF06439">
    <property type="entry name" value="3keto-disac_hyd"/>
    <property type="match status" value="1"/>
</dbReference>
<dbReference type="InterPro" id="IPR010496">
    <property type="entry name" value="AL/BT2_dom"/>
</dbReference>
<protein>
    <recommendedName>
        <fullName evidence="2">3-keto-alpha-glucoside-1,2-lyase/3-keto-2-hydroxy-glucal hydratase domain-containing protein</fullName>
    </recommendedName>
</protein>
<dbReference type="GO" id="GO:0016787">
    <property type="term" value="F:hydrolase activity"/>
    <property type="evidence" value="ECO:0007669"/>
    <property type="project" value="InterPro"/>
</dbReference>
<dbReference type="eggNOG" id="COG2133">
    <property type="taxonomic scope" value="Bacteria"/>
</dbReference>
<feature type="signal peptide" evidence="1">
    <location>
        <begin position="1"/>
        <end position="18"/>
    </location>
</feature>
<dbReference type="STRING" id="497964.CfE428DRAFT_6330"/>
<keyword evidence="1" id="KW-0732">Signal</keyword>
<keyword evidence="4" id="KW-1185">Reference proteome</keyword>
<reference evidence="3 4" key="1">
    <citation type="journal article" date="2011" name="J. Bacteriol.">
        <title>Genome sequence of Chthoniobacter flavus Ellin428, an aerobic heterotrophic soil bacterium.</title>
        <authorList>
            <person name="Kant R."/>
            <person name="van Passel M.W."/>
            <person name="Palva A."/>
            <person name="Lucas S."/>
            <person name="Lapidus A."/>
            <person name="Glavina Del Rio T."/>
            <person name="Dalin E."/>
            <person name="Tice H."/>
            <person name="Bruce D."/>
            <person name="Goodwin L."/>
            <person name="Pitluck S."/>
            <person name="Larimer F.W."/>
            <person name="Land M.L."/>
            <person name="Hauser L."/>
            <person name="Sangwan P."/>
            <person name="de Vos W.M."/>
            <person name="Janssen P.H."/>
            <person name="Smidt H."/>
        </authorList>
    </citation>
    <scope>NUCLEOTIDE SEQUENCE [LARGE SCALE GENOMIC DNA]</scope>
    <source>
        <strain evidence="3 4">Ellin428</strain>
    </source>
</reference>
<organism evidence="3 4">
    <name type="scientific">Chthoniobacter flavus Ellin428</name>
    <dbReference type="NCBI Taxonomy" id="497964"/>
    <lineage>
        <taxon>Bacteria</taxon>
        <taxon>Pseudomonadati</taxon>
        <taxon>Verrucomicrobiota</taxon>
        <taxon>Spartobacteria</taxon>
        <taxon>Chthoniobacterales</taxon>
        <taxon>Chthoniobacteraceae</taxon>
        <taxon>Chthoniobacter</taxon>
    </lineage>
</organism>
<sequence>MKRLLTLLAIVASTIALHADDAPVNELGAEEKAAGWKLLFDGEDAAPWWRGYKKDGLPAGWKVENGALVRRGAGSGGDIITRDEFESFEFSIDWKISPGGNSGVMFKVKETGQESWNTGPEVQILDNVLGRGSQKAGWLYELYPAVIDATKPAGKWNNLIVRCQKTPAGTYECEHWLNGVKYVEYIIGSDDWHARVAKSKFADKPNFAKADAGHICLQDYGNEVAFRNIKIRILATKD</sequence>
<name>B4DBN9_9BACT</name>
<feature type="domain" description="3-keto-alpha-glucoside-1,2-lyase/3-keto-2-hydroxy-glucal hydratase" evidence="2">
    <location>
        <begin position="35"/>
        <end position="232"/>
    </location>
</feature>
<dbReference type="RefSeq" id="WP_006983648.1">
    <property type="nucleotide sequence ID" value="NZ_ABVL01000039.1"/>
</dbReference>